<sequence length="63" mass="5981">MEQFNVLNTDSLATVEGGVSTRCVATIAGGAFWGGSRGLAGGLLAGAIGTAVGAAAGAIIACR</sequence>
<gene>
    <name evidence="2" type="ORF">NCTC13767_00156</name>
</gene>
<dbReference type="Proteomes" id="UP000254510">
    <property type="component" value="Unassembled WGS sequence"/>
</dbReference>
<dbReference type="EMBL" id="UHFM01000005">
    <property type="protein sequence ID" value="SUN57975.1"/>
    <property type="molecule type" value="Genomic_DNA"/>
</dbReference>
<accession>A0A380JZR9</accession>
<dbReference type="InterPro" id="IPR019493">
    <property type="entry name" value="Bacteriocin_IIb_lactacin-rel"/>
</dbReference>
<evidence type="ECO:0000313" key="2">
    <source>
        <dbReference type="EMBL" id="SUN57975.1"/>
    </source>
</evidence>
<feature type="transmembrane region" description="Helical" evidence="1">
    <location>
        <begin position="39"/>
        <end position="62"/>
    </location>
</feature>
<evidence type="ECO:0000256" key="1">
    <source>
        <dbReference type="SAM" id="Phobius"/>
    </source>
</evidence>
<protein>
    <submittedName>
        <fullName evidence="2">Bacteriocin class II with double-glycine leader peptide</fullName>
    </submittedName>
</protein>
<keyword evidence="1" id="KW-0472">Membrane</keyword>
<reference evidence="2 3" key="1">
    <citation type="submission" date="2018-06" db="EMBL/GenBank/DDBJ databases">
        <authorList>
            <consortium name="Pathogen Informatics"/>
            <person name="Doyle S."/>
        </authorList>
    </citation>
    <scope>NUCLEOTIDE SEQUENCE [LARGE SCALE GENOMIC DNA]</scope>
    <source>
        <strain evidence="2 3">NCTC13767</strain>
    </source>
</reference>
<dbReference type="GO" id="GO:0042742">
    <property type="term" value="P:defense response to bacterium"/>
    <property type="evidence" value="ECO:0007669"/>
    <property type="project" value="InterPro"/>
</dbReference>
<dbReference type="Pfam" id="PF10439">
    <property type="entry name" value="Bacteriocin_IIc"/>
    <property type="match status" value="1"/>
</dbReference>
<proteinExistence type="predicted"/>
<dbReference type="AlphaFoldDB" id="A0A380JZR9"/>
<evidence type="ECO:0000313" key="3">
    <source>
        <dbReference type="Proteomes" id="UP000254510"/>
    </source>
</evidence>
<name>A0A380JZR9_9STRE</name>
<organism evidence="2 3">
    <name type="scientific">Streptococcus gallolyticus</name>
    <dbReference type="NCBI Taxonomy" id="315405"/>
    <lineage>
        <taxon>Bacteria</taxon>
        <taxon>Bacillati</taxon>
        <taxon>Bacillota</taxon>
        <taxon>Bacilli</taxon>
        <taxon>Lactobacillales</taxon>
        <taxon>Streptococcaceae</taxon>
        <taxon>Streptococcus</taxon>
    </lineage>
</organism>
<keyword evidence="1" id="KW-0812">Transmembrane</keyword>
<keyword evidence="1" id="KW-1133">Transmembrane helix</keyword>